<dbReference type="PANTHER" id="PTHR10434">
    <property type="entry name" value="1-ACYL-SN-GLYCEROL-3-PHOSPHATE ACYLTRANSFERASE"/>
    <property type="match status" value="1"/>
</dbReference>
<proteinExistence type="predicted"/>
<evidence type="ECO:0000256" key="3">
    <source>
        <dbReference type="ARBA" id="ARBA00023315"/>
    </source>
</evidence>
<dbReference type="eggNOG" id="COG0204">
    <property type="taxonomic scope" value="Bacteria"/>
</dbReference>
<evidence type="ECO:0000313" key="5">
    <source>
        <dbReference type="EMBL" id="EFB70602.1"/>
    </source>
</evidence>
<feature type="domain" description="Phospholipid/glycerol acyltransferase" evidence="4">
    <location>
        <begin position="1"/>
        <end position="100"/>
    </location>
</feature>
<dbReference type="PANTHER" id="PTHR10434:SF11">
    <property type="entry name" value="1-ACYL-SN-GLYCEROL-3-PHOSPHATE ACYLTRANSFERASE"/>
    <property type="match status" value="1"/>
</dbReference>
<evidence type="ECO:0000259" key="4">
    <source>
        <dbReference type="SMART" id="SM00563"/>
    </source>
</evidence>
<gene>
    <name evidence="5" type="ORF">PROVRUST_08304</name>
</gene>
<dbReference type="CDD" id="cd07989">
    <property type="entry name" value="LPLAT_AGPAT-like"/>
    <property type="match status" value="1"/>
</dbReference>
<dbReference type="EMBL" id="ABXV02000060">
    <property type="protein sequence ID" value="EFB70602.1"/>
    <property type="molecule type" value="Genomic_DNA"/>
</dbReference>
<dbReference type="AlphaFoldDB" id="D1P7T1"/>
<dbReference type="HOGENOM" id="CLU_027938_8_0_6"/>
<evidence type="ECO:0000256" key="2">
    <source>
        <dbReference type="ARBA" id="ARBA00022679"/>
    </source>
</evidence>
<protein>
    <submittedName>
        <fullName evidence="5">Acyltransferase</fullName>
    </submittedName>
</protein>
<dbReference type="GO" id="GO:0003841">
    <property type="term" value="F:1-acylglycerol-3-phosphate O-acyltransferase activity"/>
    <property type="evidence" value="ECO:0007669"/>
    <property type="project" value="TreeGrafter"/>
</dbReference>
<dbReference type="Pfam" id="PF01553">
    <property type="entry name" value="Acyltransferase"/>
    <property type="match status" value="1"/>
</dbReference>
<organism evidence="5 6">
    <name type="scientific">Providencia rustigianii DSM 4541</name>
    <dbReference type="NCBI Taxonomy" id="500637"/>
    <lineage>
        <taxon>Bacteria</taxon>
        <taxon>Pseudomonadati</taxon>
        <taxon>Pseudomonadota</taxon>
        <taxon>Gammaproteobacteria</taxon>
        <taxon>Enterobacterales</taxon>
        <taxon>Morganellaceae</taxon>
        <taxon>Providencia</taxon>
    </lineage>
</organism>
<dbReference type="InterPro" id="IPR002123">
    <property type="entry name" value="Plipid/glycerol_acylTrfase"/>
</dbReference>
<accession>D1P7T1</accession>
<name>D1P7T1_9GAMM</name>
<keyword evidence="2" id="KW-0808">Transferase</keyword>
<dbReference type="SUPFAM" id="SSF69593">
    <property type="entry name" value="Glycerol-3-phosphate (1)-acyltransferase"/>
    <property type="match status" value="1"/>
</dbReference>
<sequence>MRHFVHPVAAKDYWDKTPFRRYLVNKVFRAVLIDRKGDKPAKESVLEPLELVLEKGHSLILFPEGTRGDGDELGDFKSGIYHLAKKYPNVEVVPVYLENLNRVLPKGTKLVVPVICSATVGKPLMPLAEDESKSDFLQRAKAALEEMMP</sequence>
<comment type="pathway">
    <text evidence="1">Lipid metabolism.</text>
</comment>
<dbReference type="SMART" id="SM00563">
    <property type="entry name" value="PlsC"/>
    <property type="match status" value="1"/>
</dbReference>
<dbReference type="STRING" id="500637.PROVRUST_08304"/>
<dbReference type="Proteomes" id="UP000005512">
    <property type="component" value="Unassembled WGS sequence"/>
</dbReference>
<dbReference type="GO" id="GO:0006654">
    <property type="term" value="P:phosphatidic acid biosynthetic process"/>
    <property type="evidence" value="ECO:0007669"/>
    <property type="project" value="TreeGrafter"/>
</dbReference>
<evidence type="ECO:0000313" key="6">
    <source>
        <dbReference type="Proteomes" id="UP000005512"/>
    </source>
</evidence>
<keyword evidence="3 5" id="KW-0012">Acyltransferase</keyword>
<reference evidence="5" key="1">
    <citation type="submission" date="2009-12" db="EMBL/GenBank/DDBJ databases">
        <authorList>
            <person name="Weinstock G."/>
            <person name="Sodergren E."/>
            <person name="Clifton S."/>
            <person name="Fulton L."/>
            <person name="Fulton B."/>
            <person name="Courtney L."/>
            <person name="Fronick C."/>
            <person name="Harrison M."/>
            <person name="Strong C."/>
            <person name="Farmer C."/>
            <person name="Delahaunty K."/>
            <person name="Markovic C."/>
            <person name="Hall O."/>
            <person name="Minx P."/>
            <person name="Tomlinson C."/>
            <person name="Mitreva M."/>
            <person name="Nelson J."/>
            <person name="Hou S."/>
            <person name="Wollam A."/>
            <person name="Pepin K.H."/>
            <person name="Johnson M."/>
            <person name="Bhonagiri V."/>
            <person name="Nash W.E."/>
            <person name="Warren W."/>
            <person name="Chinwalla A."/>
            <person name="Mardis E.R."/>
            <person name="Wilson R.K."/>
        </authorList>
    </citation>
    <scope>NUCLEOTIDE SEQUENCE [LARGE SCALE GENOMIC DNA]</scope>
    <source>
        <strain evidence="5">DSM 4541</strain>
    </source>
</reference>
<comment type="caution">
    <text evidence="5">The sequence shown here is derived from an EMBL/GenBank/DDBJ whole genome shotgun (WGS) entry which is preliminary data.</text>
</comment>
<evidence type="ECO:0000256" key="1">
    <source>
        <dbReference type="ARBA" id="ARBA00005189"/>
    </source>
</evidence>
<keyword evidence="6" id="KW-1185">Reference proteome</keyword>